<dbReference type="EMBL" id="BBMN01000003">
    <property type="protein sequence ID" value="GAL03950.1"/>
    <property type="molecule type" value="Genomic_DNA"/>
</dbReference>
<sequence length="44" mass="5003">MKQLLMSVLVLLSLGTLNGCAEQMYEPKARKPWCIRKRTPTSLP</sequence>
<dbReference type="Proteomes" id="UP000029227">
    <property type="component" value="Unassembled WGS sequence"/>
</dbReference>
<proteinExistence type="predicted"/>
<evidence type="ECO:0008006" key="4">
    <source>
        <dbReference type="Google" id="ProtNLM"/>
    </source>
</evidence>
<keyword evidence="1" id="KW-0732">Signal</keyword>
<name>A0A090QLD6_9GAMM</name>
<comment type="caution">
    <text evidence="2">The sequence shown here is derived from an EMBL/GenBank/DDBJ whole genome shotgun (WGS) entry which is preliminary data.</text>
</comment>
<organism evidence="2 3">
    <name type="scientific">Photobacterium aphoticum</name>
    <dbReference type="NCBI Taxonomy" id="754436"/>
    <lineage>
        <taxon>Bacteria</taxon>
        <taxon>Pseudomonadati</taxon>
        <taxon>Pseudomonadota</taxon>
        <taxon>Gammaproteobacteria</taxon>
        <taxon>Vibrionales</taxon>
        <taxon>Vibrionaceae</taxon>
        <taxon>Photobacterium</taxon>
    </lineage>
</organism>
<feature type="chain" id="PRO_5001861862" description="Lipoprotein" evidence="1">
    <location>
        <begin position="22"/>
        <end position="44"/>
    </location>
</feature>
<gene>
    <name evidence="2" type="ORF">JCM19237_2101</name>
</gene>
<evidence type="ECO:0000313" key="3">
    <source>
        <dbReference type="Proteomes" id="UP000029227"/>
    </source>
</evidence>
<reference evidence="2 3" key="1">
    <citation type="journal article" date="2014" name="Genome Announc.">
        <title>Draft Genome Sequences of Two Vibrionaceae Species, Vibrio ponticus C121 and Photobacterium aphoticum C119, Isolated as Coral Reef Microbiota.</title>
        <authorList>
            <person name="Al-saari N."/>
            <person name="Meirelles P.M."/>
            <person name="Mino S."/>
            <person name="Suda W."/>
            <person name="Oshima K."/>
            <person name="Hattori M."/>
            <person name="Ohkuma M."/>
            <person name="Thompson F.L."/>
            <person name="Gomez-Gil B."/>
            <person name="Sawabe T."/>
            <person name="Sawabe T."/>
        </authorList>
    </citation>
    <scope>NUCLEOTIDE SEQUENCE [LARGE SCALE GENOMIC DNA]</scope>
    <source>
        <strain evidence="2 3">JCM 19237</strain>
    </source>
</reference>
<accession>A0A090QLD6</accession>
<dbReference type="AlphaFoldDB" id="A0A090QLD6"/>
<feature type="signal peptide" evidence="1">
    <location>
        <begin position="1"/>
        <end position="21"/>
    </location>
</feature>
<evidence type="ECO:0000313" key="2">
    <source>
        <dbReference type="EMBL" id="GAL03950.1"/>
    </source>
</evidence>
<protein>
    <recommendedName>
        <fullName evidence="4">Lipoprotein</fullName>
    </recommendedName>
</protein>
<evidence type="ECO:0000256" key="1">
    <source>
        <dbReference type="SAM" id="SignalP"/>
    </source>
</evidence>